<dbReference type="RefSeq" id="WP_146575714.1">
    <property type="nucleotide sequence ID" value="NZ_SJPM01000001.1"/>
</dbReference>
<dbReference type="GO" id="GO:0005524">
    <property type="term" value="F:ATP binding"/>
    <property type="evidence" value="ECO:0007669"/>
    <property type="project" value="UniProtKB-KW"/>
</dbReference>
<dbReference type="PANTHER" id="PTHR43311:SF1">
    <property type="entry name" value="GLUTAMYL-Q TRNA(ASP) SYNTHETASE"/>
    <property type="match status" value="1"/>
</dbReference>
<dbReference type="PRINTS" id="PR00987">
    <property type="entry name" value="TRNASYNTHGLU"/>
</dbReference>
<evidence type="ECO:0000256" key="4">
    <source>
        <dbReference type="ARBA" id="ARBA00022833"/>
    </source>
</evidence>
<dbReference type="SUPFAM" id="SSF52374">
    <property type="entry name" value="Nucleotidylyl transferase"/>
    <property type="match status" value="1"/>
</dbReference>
<dbReference type="InterPro" id="IPR000924">
    <property type="entry name" value="Glu/Gln-tRNA-synth"/>
</dbReference>
<organism evidence="9 10">
    <name type="scientific">Neorhodopirellula pilleata</name>
    <dbReference type="NCBI Taxonomy" id="2714738"/>
    <lineage>
        <taxon>Bacteria</taxon>
        <taxon>Pseudomonadati</taxon>
        <taxon>Planctomycetota</taxon>
        <taxon>Planctomycetia</taxon>
        <taxon>Pirellulales</taxon>
        <taxon>Pirellulaceae</taxon>
        <taxon>Neorhodopirellula</taxon>
    </lineage>
</organism>
<evidence type="ECO:0000256" key="5">
    <source>
        <dbReference type="ARBA" id="ARBA00022840"/>
    </source>
</evidence>
<proteinExistence type="inferred from homology"/>
<dbReference type="GO" id="GO:0006424">
    <property type="term" value="P:glutamyl-tRNA aminoacylation"/>
    <property type="evidence" value="ECO:0007669"/>
    <property type="project" value="TreeGrafter"/>
</dbReference>
<keyword evidence="2" id="KW-0479">Metal-binding</keyword>
<evidence type="ECO:0000256" key="6">
    <source>
        <dbReference type="ARBA" id="ARBA00023146"/>
    </source>
</evidence>
<dbReference type="PANTHER" id="PTHR43311">
    <property type="entry name" value="GLUTAMATE--TRNA LIGASE"/>
    <property type="match status" value="1"/>
</dbReference>
<protein>
    <submittedName>
        <fullName evidence="9">Glutamate--tRNA ligase 1</fullName>
        <ecNumber evidence="9">6.1.1.17</ecNumber>
    </submittedName>
</protein>
<dbReference type="InterPro" id="IPR014729">
    <property type="entry name" value="Rossmann-like_a/b/a_fold"/>
</dbReference>
<keyword evidence="6 7" id="KW-0030">Aminoacyl-tRNA synthetase</keyword>
<evidence type="ECO:0000313" key="10">
    <source>
        <dbReference type="Proteomes" id="UP000316213"/>
    </source>
</evidence>
<dbReference type="Gene3D" id="3.40.50.620">
    <property type="entry name" value="HUPs"/>
    <property type="match status" value="1"/>
</dbReference>
<keyword evidence="3 7" id="KW-0547">Nucleotide-binding</keyword>
<evidence type="ECO:0000313" key="9">
    <source>
        <dbReference type="EMBL" id="TWU03131.1"/>
    </source>
</evidence>
<feature type="domain" description="Glutamyl/glutaminyl-tRNA synthetase class Ib catalytic" evidence="8">
    <location>
        <begin position="7"/>
        <end position="283"/>
    </location>
</feature>
<comment type="similarity">
    <text evidence="7">Belongs to the class-I aminoacyl-tRNA synthetase family.</text>
</comment>
<dbReference type="InterPro" id="IPR049940">
    <property type="entry name" value="GluQ/Sye"/>
</dbReference>
<keyword evidence="4" id="KW-0862">Zinc</keyword>
<dbReference type="InterPro" id="IPR020058">
    <property type="entry name" value="Glu/Gln-tRNA-synth_Ib_cat-dom"/>
</dbReference>
<dbReference type="Pfam" id="PF00749">
    <property type="entry name" value="tRNA-synt_1c"/>
    <property type="match status" value="1"/>
</dbReference>
<evidence type="ECO:0000256" key="3">
    <source>
        <dbReference type="ARBA" id="ARBA00022741"/>
    </source>
</evidence>
<evidence type="ECO:0000256" key="7">
    <source>
        <dbReference type="RuleBase" id="RU363037"/>
    </source>
</evidence>
<dbReference type="Proteomes" id="UP000316213">
    <property type="component" value="Unassembled WGS sequence"/>
</dbReference>
<name>A0A5C6AUL4_9BACT</name>
<dbReference type="EMBL" id="SJPM01000001">
    <property type="protein sequence ID" value="TWU03131.1"/>
    <property type="molecule type" value="Genomic_DNA"/>
</dbReference>
<dbReference type="AlphaFoldDB" id="A0A5C6AUL4"/>
<evidence type="ECO:0000256" key="2">
    <source>
        <dbReference type="ARBA" id="ARBA00022723"/>
    </source>
</evidence>
<comment type="caution">
    <text evidence="9">The sequence shown here is derived from an EMBL/GenBank/DDBJ whole genome shotgun (WGS) entry which is preliminary data.</text>
</comment>
<accession>A0A5C6AUL4</accession>
<evidence type="ECO:0000256" key="1">
    <source>
        <dbReference type="ARBA" id="ARBA00022598"/>
    </source>
</evidence>
<evidence type="ECO:0000259" key="8">
    <source>
        <dbReference type="Pfam" id="PF00749"/>
    </source>
</evidence>
<dbReference type="GO" id="GO:0004818">
    <property type="term" value="F:glutamate-tRNA ligase activity"/>
    <property type="evidence" value="ECO:0007669"/>
    <property type="project" value="UniProtKB-EC"/>
</dbReference>
<keyword evidence="7" id="KW-0648">Protein biosynthesis</keyword>
<dbReference type="OrthoDB" id="9807503at2"/>
<keyword evidence="1 7" id="KW-0436">Ligase</keyword>
<gene>
    <name evidence="9" type="primary">gltX1</name>
    <name evidence="9" type="ORF">Pla100_00490</name>
</gene>
<dbReference type="EC" id="6.1.1.17" evidence="9"/>
<dbReference type="GO" id="GO:0005829">
    <property type="term" value="C:cytosol"/>
    <property type="evidence" value="ECO:0007669"/>
    <property type="project" value="TreeGrafter"/>
</dbReference>
<keyword evidence="5 7" id="KW-0067">ATP-binding</keyword>
<sequence length="340" mass="38209">MTRSPVCRLAPSPTGAQHLGNARTFLIAYWSARSQNARLLLRIEDIDSPRIKPWATAQVFEDLAWLGIQYDGEPVIQTERSEVYQSVLRNLIEDDRVYPCVCSRKDIDEAASAPHEHSVSASSLRATSGFHSLEPETTIYPGTCSSWHRGQAMPPDGDYCLRFRIDPHSMRLDDLVAGTVHCDPTSALGDFPVTRKEGVAAYQIAVVIDDVDAGVTEVVRGDDLLASAFRQRQIYDYLRQSPPQYAHVPLVVGADGRRLAKRHGDTRLSWYRDQGVHAKTIVAWAANSVFGHQEDFPQPDQTRDWTLDQWHQAMIDQFDWSRVSQSKTVITSPDPAELRV</sequence>
<keyword evidence="10" id="KW-1185">Reference proteome</keyword>
<reference evidence="9 10" key="1">
    <citation type="submission" date="2019-02" db="EMBL/GenBank/DDBJ databases">
        <title>Deep-cultivation of Planctomycetes and their phenomic and genomic characterization uncovers novel biology.</title>
        <authorList>
            <person name="Wiegand S."/>
            <person name="Jogler M."/>
            <person name="Boedeker C."/>
            <person name="Pinto D."/>
            <person name="Vollmers J."/>
            <person name="Rivas-Marin E."/>
            <person name="Kohn T."/>
            <person name="Peeters S.H."/>
            <person name="Heuer A."/>
            <person name="Rast P."/>
            <person name="Oberbeckmann S."/>
            <person name="Bunk B."/>
            <person name="Jeske O."/>
            <person name="Meyerdierks A."/>
            <person name="Storesund J.E."/>
            <person name="Kallscheuer N."/>
            <person name="Luecker S."/>
            <person name="Lage O.M."/>
            <person name="Pohl T."/>
            <person name="Merkel B.J."/>
            <person name="Hornburger P."/>
            <person name="Mueller R.-W."/>
            <person name="Bruemmer F."/>
            <person name="Labrenz M."/>
            <person name="Spormann A.M."/>
            <person name="Op Den Camp H."/>
            <person name="Overmann J."/>
            <person name="Amann R."/>
            <person name="Jetten M.S.M."/>
            <person name="Mascher T."/>
            <person name="Medema M.H."/>
            <person name="Devos D.P."/>
            <person name="Kaster A.-K."/>
            <person name="Ovreas L."/>
            <person name="Rohde M."/>
            <person name="Galperin M.Y."/>
            <person name="Jogler C."/>
        </authorList>
    </citation>
    <scope>NUCLEOTIDE SEQUENCE [LARGE SCALE GENOMIC DNA]</scope>
    <source>
        <strain evidence="9 10">Pla100</strain>
    </source>
</reference>